<dbReference type="InterPro" id="IPR036236">
    <property type="entry name" value="Znf_C2H2_sf"/>
</dbReference>
<reference evidence="4 5" key="1">
    <citation type="submission" date="2016-07" db="EMBL/GenBank/DDBJ databases">
        <title>Pervasive Adenine N6-methylation of Active Genes in Fungi.</title>
        <authorList>
            <consortium name="DOE Joint Genome Institute"/>
            <person name="Mondo S.J."/>
            <person name="Dannebaum R.O."/>
            <person name="Kuo R.C."/>
            <person name="Labutti K."/>
            <person name="Haridas S."/>
            <person name="Kuo A."/>
            <person name="Salamov A."/>
            <person name="Ahrendt S.R."/>
            <person name="Lipzen A."/>
            <person name="Sullivan W."/>
            <person name="Andreopoulos W.B."/>
            <person name="Clum A."/>
            <person name="Lindquist E."/>
            <person name="Daum C."/>
            <person name="Ramamoorthy G.K."/>
            <person name="Gryganskyi A."/>
            <person name="Culley D."/>
            <person name="Magnuson J.K."/>
            <person name="James T.Y."/>
            <person name="O'Malley M.A."/>
            <person name="Stajich J.E."/>
            <person name="Spatafora J.W."/>
            <person name="Visel A."/>
            <person name="Grigoriev I.V."/>
        </authorList>
    </citation>
    <scope>NUCLEOTIDE SEQUENCE [LARGE SCALE GENOMIC DNA]</scope>
    <source>
        <strain evidence="4 5">NRRL 2496</strain>
    </source>
</reference>
<evidence type="ECO:0000256" key="1">
    <source>
        <dbReference type="PROSITE-ProRule" id="PRU00042"/>
    </source>
</evidence>
<dbReference type="GO" id="GO:0006357">
    <property type="term" value="P:regulation of transcription by RNA polymerase II"/>
    <property type="evidence" value="ECO:0007669"/>
    <property type="project" value="TreeGrafter"/>
</dbReference>
<protein>
    <recommendedName>
        <fullName evidence="3">C2H2-type domain-containing protein</fullName>
    </recommendedName>
</protein>
<keyword evidence="1" id="KW-0862">Zinc</keyword>
<proteinExistence type="predicted"/>
<dbReference type="PANTHER" id="PTHR46179:SF26">
    <property type="entry name" value="ZINC FINGER PROTEIN 423 HOMOLOG"/>
    <property type="match status" value="1"/>
</dbReference>
<feature type="domain" description="C2H2-type" evidence="3">
    <location>
        <begin position="417"/>
        <end position="441"/>
    </location>
</feature>
<keyword evidence="1" id="KW-0863">Zinc-finger</keyword>
<feature type="compositionally biased region" description="Basic and acidic residues" evidence="2">
    <location>
        <begin position="10"/>
        <end position="23"/>
    </location>
</feature>
<dbReference type="PROSITE" id="PS50157">
    <property type="entry name" value="ZINC_FINGER_C2H2_2"/>
    <property type="match status" value="6"/>
</dbReference>
<dbReference type="SMART" id="SM00355">
    <property type="entry name" value="ZnF_C2H2"/>
    <property type="match status" value="7"/>
</dbReference>
<name>A0A1X2HLL7_SYNRA</name>
<evidence type="ECO:0000313" key="4">
    <source>
        <dbReference type="EMBL" id="ORZ00305.1"/>
    </source>
</evidence>
<evidence type="ECO:0000259" key="3">
    <source>
        <dbReference type="PROSITE" id="PS50157"/>
    </source>
</evidence>
<dbReference type="GO" id="GO:0005634">
    <property type="term" value="C:nucleus"/>
    <property type="evidence" value="ECO:0007669"/>
    <property type="project" value="TreeGrafter"/>
</dbReference>
<keyword evidence="1" id="KW-0479">Metal-binding</keyword>
<sequence length="494" mass="56488">MMVSKPRPVVLKERAKNPRDDRQVAQLDFNTPTCAGTKQSFRTPIHSIVQKSSYKQTLITHFLSPSPKKSAVTSSPADKSSQKTGQSPSIGDAHAIKCGSGAALLSSIKREPASADVWISPPSHNTAGGSIKERVTLRLLEKDEGPISKLDTLNPADRAVVKDTMYRCGKPGCFRSYRHKPNLKRHIRRVHEPKVCHCYIYVYMSTQYYYSFYVCTEKRSVQPTPYICDVPGCNLSFVFYKNYARHIQQKHSGAEISGDRATICTSDDHSSSRAGDPHRKRGNCRRITYKKASHSEPYRCDFEGCSKVFIYHASFQRHMNAVHYAGASALKAPKVLAKRFRCDYTNCSGAFSSSKDLQTHKKYNHEAHLAPYRCREHGCAKIFKTALGFMKHMNKHQTRSLSWRDACLKTREYSKPFPCEYPYCLKAYAYKSSLRKHKKDHHQVHMATYQCKEDGCNMIFLEAEFLKDHMDEKHTIQKASRKDTCLFLNYMFKI</sequence>
<dbReference type="InterPro" id="IPR051061">
    <property type="entry name" value="Zinc_finger_trans_reg"/>
</dbReference>
<dbReference type="GO" id="GO:0003712">
    <property type="term" value="F:transcription coregulator activity"/>
    <property type="evidence" value="ECO:0007669"/>
    <property type="project" value="TreeGrafter"/>
</dbReference>
<feature type="region of interest" description="Disordered" evidence="2">
    <location>
        <begin position="65"/>
        <end position="93"/>
    </location>
</feature>
<feature type="domain" description="C2H2-type" evidence="3">
    <location>
        <begin position="226"/>
        <end position="256"/>
    </location>
</feature>
<organism evidence="4 5">
    <name type="scientific">Syncephalastrum racemosum</name>
    <name type="common">Filamentous fungus</name>
    <dbReference type="NCBI Taxonomy" id="13706"/>
    <lineage>
        <taxon>Eukaryota</taxon>
        <taxon>Fungi</taxon>
        <taxon>Fungi incertae sedis</taxon>
        <taxon>Mucoromycota</taxon>
        <taxon>Mucoromycotina</taxon>
        <taxon>Mucoromycetes</taxon>
        <taxon>Mucorales</taxon>
        <taxon>Syncephalastraceae</taxon>
        <taxon>Syncephalastrum</taxon>
    </lineage>
</organism>
<dbReference type="PANTHER" id="PTHR46179">
    <property type="entry name" value="ZINC FINGER PROTEIN"/>
    <property type="match status" value="1"/>
</dbReference>
<dbReference type="AlphaFoldDB" id="A0A1X2HLL7"/>
<feature type="domain" description="C2H2-type" evidence="3">
    <location>
        <begin position="449"/>
        <end position="479"/>
    </location>
</feature>
<dbReference type="GO" id="GO:0008270">
    <property type="term" value="F:zinc ion binding"/>
    <property type="evidence" value="ECO:0007669"/>
    <property type="project" value="UniProtKB-KW"/>
</dbReference>
<dbReference type="OrthoDB" id="4748970at2759"/>
<dbReference type="PROSITE" id="PS00028">
    <property type="entry name" value="ZINC_FINGER_C2H2_1"/>
    <property type="match status" value="6"/>
</dbReference>
<gene>
    <name evidence="4" type="ORF">BCR43DRAFT_135939</name>
</gene>
<dbReference type="STRING" id="13706.A0A1X2HLL7"/>
<evidence type="ECO:0000256" key="2">
    <source>
        <dbReference type="SAM" id="MobiDB-lite"/>
    </source>
</evidence>
<comment type="caution">
    <text evidence="4">The sequence shown here is derived from an EMBL/GenBank/DDBJ whole genome shotgun (WGS) entry which is preliminary data.</text>
</comment>
<dbReference type="Pfam" id="PF00096">
    <property type="entry name" value="zf-C2H2"/>
    <property type="match status" value="2"/>
</dbReference>
<dbReference type="EMBL" id="MCGN01000002">
    <property type="protein sequence ID" value="ORZ00305.1"/>
    <property type="molecule type" value="Genomic_DNA"/>
</dbReference>
<feature type="domain" description="C2H2-type" evidence="3">
    <location>
        <begin position="340"/>
        <end position="370"/>
    </location>
</feature>
<feature type="domain" description="C2H2-type" evidence="3">
    <location>
        <begin position="166"/>
        <end position="191"/>
    </location>
</feature>
<dbReference type="Proteomes" id="UP000242180">
    <property type="component" value="Unassembled WGS sequence"/>
</dbReference>
<dbReference type="SUPFAM" id="SSF57667">
    <property type="entry name" value="beta-beta-alpha zinc fingers"/>
    <property type="match status" value="3"/>
</dbReference>
<feature type="domain" description="C2H2-type" evidence="3">
    <location>
        <begin position="298"/>
        <end position="328"/>
    </location>
</feature>
<dbReference type="InParanoid" id="A0A1X2HLL7"/>
<feature type="region of interest" description="Disordered" evidence="2">
    <location>
        <begin position="1"/>
        <end position="25"/>
    </location>
</feature>
<accession>A0A1X2HLL7</accession>
<dbReference type="Gene3D" id="3.30.160.60">
    <property type="entry name" value="Classic Zinc Finger"/>
    <property type="match status" value="4"/>
</dbReference>
<evidence type="ECO:0000313" key="5">
    <source>
        <dbReference type="Proteomes" id="UP000242180"/>
    </source>
</evidence>
<dbReference type="InterPro" id="IPR013087">
    <property type="entry name" value="Znf_C2H2_type"/>
</dbReference>
<keyword evidence="5" id="KW-1185">Reference proteome</keyword>
<feature type="compositionally biased region" description="Polar residues" evidence="2">
    <location>
        <begin position="71"/>
        <end position="89"/>
    </location>
</feature>